<evidence type="ECO:0000259" key="3">
    <source>
        <dbReference type="PROSITE" id="PS51083"/>
    </source>
</evidence>
<keyword evidence="1" id="KW-0479">Metal-binding</keyword>
<dbReference type="Pfam" id="PF04438">
    <property type="entry name" value="zf-HIT"/>
    <property type="match status" value="1"/>
</dbReference>
<name>A0A1X0P3X2_9TRYP</name>
<dbReference type="SUPFAM" id="SSF144232">
    <property type="entry name" value="HIT/MYND zinc finger-like"/>
    <property type="match status" value="1"/>
</dbReference>
<gene>
    <name evidence="4" type="ORF">TM35_000051470</name>
</gene>
<organism evidence="4 5">
    <name type="scientific">Trypanosoma theileri</name>
    <dbReference type="NCBI Taxonomy" id="67003"/>
    <lineage>
        <taxon>Eukaryota</taxon>
        <taxon>Discoba</taxon>
        <taxon>Euglenozoa</taxon>
        <taxon>Kinetoplastea</taxon>
        <taxon>Metakinetoplastina</taxon>
        <taxon>Trypanosomatida</taxon>
        <taxon>Trypanosomatidae</taxon>
        <taxon>Trypanosoma</taxon>
    </lineage>
</organism>
<feature type="domain" description="HIT-type" evidence="3">
    <location>
        <begin position="4"/>
        <end position="40"/>
    </location>
</feature>
<dbReference type="RefSeq" id="XP_028885617.1">
    <property type="nucleotide sequence ID" value="XM_029022802.1"/>
</dbReference>
<accession>A0A1X0P3X2</accession>
<dbReference type="AlphaFoldDB" id="A0A1X0P3X2"/>
<dbReference type="GeneID" id="39982582"/>
<dbReference type="EMBL" id="NBCO01000005">
    <property type="protein sequence ID" value="ORC91551.1"/>
    <property type="molecule type" value="Genomic_DNA"/>
</dbReference>
<protein>
    <submittedName>
        <fullName evidence="4">Zinc finger family protein</fullName>
    </submittedName>
</protein>
<dbReference type="Gene3D" id="3.30.60.190">
    <property type="match status" value="1"/>
</dbReference>
<keyword evidence="1" id="KW-0862">Zinc</keyword>
<dbReference type="InterPro" id="IPR007529">
    <property type="entry name" value="Znf_HIT"/>
</dbReference>
<sequence length="193" mass="21669">MTRCVVCEKESSRYRCRLCRSAYCSAACSKAHRNLERPDCCVGLQQLQREEEEEEQKDKQVSQFQQQQEEEGQERQQQHQESGTVTHAPCSEGSGVKRTRAAVSSSIYGEKDGDGNLVILGEAHLSALANDVNIRKKLRTEELQRLLRVIVSSRSSIDALEAAMANTPEFLQFCHEVLGVVSTTERNLGVRNL</sequence>
<dbReference type="GO" id="GO:0008270">
    <property type="term" value="F:zinc ion binding"/>
    <property type="evidence" value="ECO:0007669"/>
    <property type="project" value="UniProtKB-UniRule"/>
</dbReference>
<feature type="region of interest" description="Disordered" evidence="2">
    <location>
        <begin position="52"/>
        <end position="97"/>
    </location>
</feature>
<proteinExistence type="predicted"/>
<reference evidence="4 5" key="1">
    <citation type="submission" date="2017-03" db="EMBL/GenBank/DDBJ databases">
        <title>An alternative strategy for trypanosome survival in the mammalian bloodstream revealed through genome and transcriptome analysis of the ubiquitous bovine parasite Trypanosoma (Megatrypanum) theileri.</title>
        <authorList>
            <person name="Kelly S."/>
            <person name="Ivens A."/>
            <person name="Mott A."/>
            <person name="O'Neill E."/>
            <person name="Emms D."/>
            <person name="Macleod O."/>
            <person name="Voorheis P."/>
            <person name="Matthews J."/>
            <person name="Matthews K."/>
            <person name="Carrington M."/>
        </authorList>
    </citation>
    <scope>NUCLEOTIDE SEQUENCE [LARGE SCALE GENOMIC DNA]</scope>
    <source>
        <strain evidence="4">Edinburgh</strain>
    </source>
</reference>
<evidence type="ECO:0000256" key="2">
    <source>
        <dbReference type="SAM" id="MobiDB-lite"/>
    </source>
</evidence>
<dbReference type="PROSITE" id="PS51083">
    <property type="entry name" value="ZF_HIT"/>
    <property type="match status" value="1"/>
</dbReference>
<dbReference type="OrthoDB" id="18412at2759"/>
<comment type="caution">
    <text evidence="4">The sequence shown here is derived from an EMBL/GenBank/DDBJ whole genome shotgun (WGS) entry which is preliminary data.</text>
</comment>
<evidence type="ECO:0000313" key="5">
    <source>
        <dbReference type="Proteomes" id="UP000192257"/>
    </source>
</evidence>
<evidence type="ECO:0000256" key="1">
    <source>
        <dbReference type="PROSITE-ProRule" id="PRU00453"/>
    </source>
</evidence>
<dbReference type="Proteomes" id="UP000192257">
    <property type="component" value="Unassembled WGS sequence"/>
</dbReference>
<evidence type="ECO:0000313" key="4">
    <source>
        <dbReference type="EMBL" id="ORC91551.1"/>
    </source>
</evidence>
<keyword evidence="5" id="KW-1185">Reference proteome</keyword>
<dbReference type="VEuPathDB" id="TriTrypDB:TM35_000051470"/>
<dbReference type="CDD" id="cd23024">
    <property type="entry name" value="zf-HIT_ZNHIT2-3"/>
    <property type="match status" value="1"/>
</dbReference>
<keyword evidence="1" id="KW-0863">Zinc-finger</keyword>